<evidence type="ECO:0000313" key="1">
    <source>
        <dbReference type="EMBL" id="KAI2386418.1"/>
    </source>
</evidence>
<dbReference type="EMBL" id="JALBCA010000048">
    <property type="protein sequence ID" value="KAI2386418.1"/>
    <property type="molecule type" value="Genomic_DNA"/>
</dbReference>
<name>A0ACB8UWE1_9EURO</name>
<accession>A0ACB8UWE1</accession>
<reference evidence="1" key="1">
    <citation type="journal article" date="2022" name="bioRxiv">
        <title>Population genetic analysis of Ophidiomyces ophidiicola, the causative agent of snake fungal disease, indicates recent introductions to the USA.</title>
        <authorList>
            <person name="Ladner J.T."/>
            <person name="Palmer J.M."/>
            <person name="Ettinger C.L."/>
            <person name="Stajich J.E."/>
            <person name="Farrell T.M."/>
            <person name="Glorioso B.M."/>
            <person name="Lawson B."/>
            <person name="Price S.J."/>
            <person name="Stengle A.G."/>
            <person name="Grear D.A."/>
            <person name="Lorch J.M."/>
        </authorList>
    </citation>
    <scope>NUCLEOTIDE SEQUENCE</scope>
    <source>
        <strain evidence="1">NWHC 24266-5</strain>
    </source>
</reference>
<gene>
    <name evidence="1" type="ORF">LOY88_003614</name>
</gene>
<sequence>MAVTLEQFRIQSLPKNIYYIPEFISPEEEERLLSKVTSVPLPRWTHLSRRRLQTWPSALTKSNILLESPLPDWLVSPVVTRFTELNIFACSPHQAPNHVLINEYQPGQGIMPHEDGAAYYPIVATVSISASIVLDIYEKRRDDEQSIELASDIMTSQTPRYRILQEPRSLLITTGDLYTEYMHGIAERTTDNDLDSGEISNWEQLGDKTQFQAGSYNRQTRVSLTYRDVLRVSKLGNTIKFLNKR</sequence>
<proteinExistence type="predicted"/>
<protein>
    <submittedName>
        <fullName evidence="1">Uncharacterized protein</fullName>
    </submittedName>
</protein>
<organism evidence="1">
    <name type="scientific">Ophidiomyces ophidiicola</name>
    <dbReference type="NCBI Taxonomy" id="1387563"/>
    <lineage>
        <taxon>Eukaryota</taxon>
        <taxon>Fungi</taxon>
        <taxon>Dikarya</taxon>
        <taxon>Ascomycota</taxon>
        <taxon>Pezizomycotina</taxon>
        <taxon>Eurotiomycetes</taxon>
        <taxon>Eurotiomycetidae</taxon>
        <taxon>Onygenales</taxon>
        <taxon>Onygenaceae</taxon>
        <taxon>Ophidiomyces</taxon>
    </lineage>
</organism>
<comment type="caution">
    <text evidence="1">The sequence shown here is derived from an EMBL/GenBank/DDBJ whole genome shotgun (WGS) entry which is preliminary data.</text>
</comment>